<name>A0AAD4F4E8_9PEZI</name>
<comment type="caution">
    <text evidence="2">The sequence shown here is derived from an EMBL/GenBank/DDBJ whole genome shotgun (WGS) entry which is preliminary data.</text>
</comment>
<dbReference type="Proteomes" id="UP001197093">
    <property type="component" value="Unassembled WGS sequence"/>
</dbReference>
<feature type="compositionally biased region" description="Basic residues" evidence="1">
    <location>
        <begin position="392"/>
        <end position="402"/>
    </location>
</feature>
<gene>
    <name evidence="2" type="ORF">NEMBOFW57_003157</name>
</gene>
<dbReference type="InterPro" id="IPR018809">
    <property type="entry name" value="DUF2406"/>
</dbReference>
<feature type="compositionally biased region" description="Polar residues" evidence="1">
    <location>
        <begin position="190"/>
        <end position="205"/>
    </location>
</feature>
<feature type="compositionally biased region" description="Low complexity" evidence="1">
    <location>
        <begin position="330"/>
        <end position="345"/>
    </location>
</feature>
<evidence type="ECO:0008006" key="4">
    <source>
        <dbReference type="Google" id="ProtNLM"/>
    </source>
</evidence>
<accession>A0AAD4F4E8</accession>
<evidence type="ECO:0000313" key="3">
    <source>
        <dbReference type="Proteomes" id="UP001197093"/>
    </source>
</evidence>
<dbReference type="PANTHER" id="PTHR28186">
    <property type="entry name" value="MEIOTICALLY UP-REGULATED GENE 9 PROTEIN"/>
    <property type="match status" value="1"/>
</dbReference>
<proteinExistence type="predicted"/>
<feature type="compositionally biased region" description="Low complexity" evidence="1">
    <location>
        <begin position="13"/>
        <end position="32"/>
    </location>
</feature>
<feature type="compositionally biased region" description="Polar residues" evidence="1">
    <location>
        <begin position="285"/>
        <end position="297"/>
    </location>
</feature>
<keyword evidence="3" id="KW-1185">Reference proteome</keyword>
<evidence type="ECO:0000313" key="2">
    <source>
        <dbReference type="EMBL" id="KAG7293111.1"/>
    </source>
</evidence>
<dbReference type="AlphaFoldDB" id="A0AAD4F4E8"/>
<feature type="compositionally biased region" description="Basic and acidic residues" evidence="1">
    <location>
        <begin position="57"/>
        <end position="77"/>
    </location>
</feature>
<dbReference type="PANTHER" id="PTHR28186:SF1">
    <property type="entry name" value="MEIOTICALLY UP-REGULATED GENE 9 PROTEIN"/>
    <property type="match status" value="1"/>
</dbReference>
<feature type="compositionally biased region" description="Polar residues" evidence="1">
    <location>
        <begin position="346"/>
        <end position="355"/>
    </location>
</feature>
<feature type="compositionally biased region" description="Polar residues" evidence="1">
    <location>
        <begin position="243"/>
        <end position="271"/>
    </location>
</feature>
<feature type="region of interest" description="Disordered" evidence="1">
    <location>
        <begin position="1"/>
        <end position="89"/>
    </location>
</feature>
<organism evidence="2 3">
    <name type="scientific">Staphylotrichum longicolle</name>
    <dbReference type="NCBI Taxonomy" id="669026"/>
    <lineage>
        <taxon>Eukaryota</taxon>
        <taxon>Fungi</taxon>
        <taxon>Dikarya</taxon>
        <taxon>Ascomycota</taxon>
        <taxon>Pezizomycotina</taxon>
        <taxon>Sordariomycetes</taxon>
        <taxon>Sordariomycetidae</taxon>
        <taxon>Sordariales</taxon>
        <taxon>Chaetomiaceae</taxon>
        <taxon>Staphylotrichum</taxon>
    </lineage>
</organism>
<sequence>MAITNTHPPPTTPYQLQQTPSQVSQLSSSQRRQSQRPRKSRTFSFRSDKSQGSGNNHKIDLHETSAEKEAKRLHSKADPTLAMQEAEPAEVAATVKSSLAPLRSIQHRDALGNPIADPDRSNPTRNRWERPLDTIRSFEAAIDGGYSNRRSIIRADTEGPSWGSNRRSSYYGGNANGGRFGHDSYYGSRPPSTMYANRGEGSQQDLRMGQRDAYYDQQGGYGGYGPPPQNGRRGFPRMASEPQYGSSYRQQGAQDYPFSNNHRSYETVTTASGSGSSGEPAGYQTDPTSSDNSSIERVQTIPRRQPEPSNDYGIGFNSSPTYQSPTFTVGMPNPGMNGSNGGFNNYQVSGESSYASPAPPVPHKDAAPVLRKPVSANQGQQMRPAQLEKRKSWFSRRFSKNG</sequence>
<evidence type="ECO:0000256" key="1">
    <source>
        <dbReference type="SAM" id="MobiDB-lite"/>
    </source>
</evidence>
<protein>
    <recommendedName>
        <fullName evidence="4">DUF2406 domain-containing protein</fullName>
    </recommendedName>
</protein>
<dbReference type="Pfam" id="PF10295">
    <property type="entry name" value="DUF2406"/>
    <property type="match status" value="1"/>
</dbReference>
<dbReference type="EMBL" id="JAHCVI010000001">
    <property type="protein sequence ID" value="KAG7293111.1"/>
    <property type="molecule type" value="Genomic_DNA"/>
</dbReference>
<reference evidence="2" key="1">
    <citation type="submission" date="2023-02" db="EMBL/GenBank/DDBJ databases">
        <authorList>
            <person name="Palmer J.M."/>
        </authorList>
    </citation>
    <scope>NUCLEOTIDE SEQUENCE</scope>
    <source>
        <strain evidence="2">FW57</strain>
    </source>
</reference>
<feature type="compositionally biased region" description="Polar residues" evidence="1">
    <location>
        <begin position="316"/>
        <end position="327"/>
    </location>
</feature>
<feature type="region of interest" description="Disordered" evidence="1">
    <location>
        <begin position="156"/>
        <end position="402"/>
    </location>
</feature>